<evidence type="ECO:0000259" key="3">
    <source>
        <dbReference type="Pfam" id="PF12850"/>
    </source>
</evidence>
<protein>
    <recommendedName>
        <fullName evidence="2">Phosphoesterase</fullName>
        <ecNumber evidence="2">3.1.4.-</ecNumber>
    </recommendedName>
</protein>
<dbReference type="InterPro" id="IPR024654">
    <property type="entry name" value="Calcineurin-like_PHP_lpxH"/>
</dbReference>
<dbReference type="GO" id="GO:0046872">
    <property type="term" value="F:metal ion binding"/>
    <property type="evidence" value="ECO:0007669"/>
    <property type="project" value="UniProtKB-KW"/>
</dbReference>
<comment type="cofactor">
    <cofactor evidence="2">
        <name>a divalent metal cation</name>
        <dbReference type="ChEBI" id="CHEBI:60240"/>
    </cofactor>
</comment>
<comment type="similarity">
    <text evidence="1 2">Belongs to the metallophosphoesterase superfamily. YfcE family.</text>
</comment>
<evidence type="ECO:0000313" key="4">
    <source>
        <dbReference type="EMBL" id="AMY09734.1"/>
    </source>
</evidence>
<dbReference type="Gene3D" id="3.60.21.10">
    <property type="match status" value="1"/>
</dbReference>
<dbReference type="PANTHER" id="PTHR11124">
    <property type="entry name" value="VACUOLAR SORTING PROTEIN VPS29"/>
    <property type="match status" value="1"/>
</dbReference>
<proteinExistence type="inferred from homology"/>
<keyword evidence="5" id="KW-1185">Reference proteome</keyword>
<dbReference type="EC" id="3.1.4.-" evidence="2"/>
<dbReference type="NCBIfam" id="TIGR00040">
    <property type="entry name" value="yfcE"/>
    <property type="match status" value="1"/>
</dbReference>
<keyword evidence="2" id="KW-0479">Metal-binding</keyword>
<dbReference type="GO" id="GO:0016787">
    <property type="term" value="F:hydrolase activity"/>
    <property type="evidence" value="ECO:0007669"/>
    <property type="project" value="UniProtKB-UniRule"/>
</dbReference>
<dbReference type="InterPro" id="IPR029052">
    <property type="entry name" value="Metallo-depent_PP-like"/>
</dbReference>
<gene>
    <name evidence="4" type="ORF">LuPra_02958</name>
</gene>
<dbReference type="EMBL" id="CP015136">
    <property type="protein sequence ID" value="AMY09734.1"/>
    <property type="molecule type" value="Genomic_DNA"/>
</dbReference>
<dbReference type="AlphaFoldDB" id="A0A143PPI3"/>
<dbReference type="Pfam" id="PF12850">
    <property type="entry name" value="Metallophos_2"/>
    <property type="match status" value="1"/>
</dbReference>
<evidence type="ECO:0000313" key="5">
    <source>
        <dbReference type="Proteomes" id="UP000076079"/>
    </source>
</evidence>
<dbReference type="SUPFAM" id="SSF56300">
    <property type="entry name" value="Metallo-dependent phosphatases"/>
    <property type="match status" value="1"/>
</dbReference>
<sequence>MPIVVGLISDTHGQLRASAMQALEGVELILHAGDVGNRDVLVELKALAPVLAVHGNVDDIDTPELEAHRWLSLEGWQIHVSHGHELGRPTPEGLLYRYADASILVFGHTHRALVHRAGRKLVVNPGAAGPRRFDVVPSVARLTLEAGVADVEIIEID</sequence>
<organism evidence="4 5">
    <name type="scientific">Luteitalea pratensis</name>
    <dbReference type="NCBI Taxonomy" id="1855912"/>
    <lineage>
        <taxon>Bacteria</taxon>
        <taxon>Pseudomonadati</taxon>
        <taxon>Acidobacteriota</taxon>
        <taxon>Vicinamibacteria</taxon>
        <taxon>Vicinamibacterales</taxon>
        <taxon>Vicinamibacteraceae</taxon>
        <taxon>Luteitalea</taxon>
    </lineage>
</organism>
<evidence type="ECO:0000256" key="2">
    <source>
        <dbReference type="RuleBase" id="RU362039"/>
    </source>
</evidence>
<dbReference type="OrthoDB" id="9800565at2"/>
<evidence type="ECO:0000256" key="1">
    <source>
        <dbReference type="ARBA" id="ARBA00008950"/>
    </source>
</evidence>
<dbReference type="STRING" id="1855912.LuPra_02958"/>
<reference evidence="5" key="2">
    <citation type="submission" date="2016-04" db="EMBL/GenBank/DDBJ databases">
        <title>First Complete Genome Sequence of a Subdivision 6 Acidobacterium.</title>
        <authorList>
            <person name="Huang S."/>
            <person name="Vieira S."/>
            <person name="Bunk B."/>
            <person name="Riedel T."/>
            <person name="Sproeer C."/>
            <person name="Overmann J."/>
        </authorList>
    </citation>
    <scope>NUCLEOTIDE SEQUENCE [LARGE SCALE GENOMIC DNA]</scope>
    <source>
        <strain evidence="5">DSM 100886 HEG_-6_39</strain>
    </source>
</reference>
<dbReference type="InterPro" id="IPR000979">
    <property type="entry name" value="Phosphodiesterase_MJ0936/Vps29"/>
</dbReference>
<dbReference type="RefSeq" id="WP_110171458.1">
    <property type="nucleotide sequence ID" value="NZ_CP015136.1"/>
</dbReference>
<name>A0A143PPI3_LUTPR</name>
<dbReference type="KEGG" id="abac:LuPra_02958"/>
<accession>A0A143PPI3</accession>
<reference evidence="4 5" key="1">
    <citation type="journal article" date="2016" name="Genome Announc.">
        <title>First Complete Genome Sequence of a Subdivision 6 Acidobacterium Strain.</title>
        <authorList>
            <person name="Huang S."/>
            <person name="Vieira S."/>
            <person name="Bunk B."/>
            <person name="Riedel T."/>
            <person name="Sproer C."/>
            <person name="Overmann J."/>
        </authorList>
    </citation>
    <scope>NUCLEOTIDE SEQUENCE [LARGE SCALE GENOMIC DNA]</scope>
    <source>
        <strain evidence="5">DSM 100886 HEG_-6_39</strain>
    </source>
</reference>
<dbReference type="Proteomes" id="UP000076079">
    <property type="component" value="Chromosome"/>
</dbReference>
<feature type="domain" description="Calcineurin-like phosphoesterase" evidence="3">
    <location>
        <begin position="5"/>
        <end position="146"/>
    </location>
</feature>